<keyword evidence="1" id="KW-0472">Membrane</keyword>
<comment type="caution">
    <text evidence="2">The sequence shown here is derived from an EMBL/GenBank/DDBJ whole genome shotgun (WGS) entry which is preliminary data.</text>
</comment>
<reference evidence="2 3" key="1">
    <citation type="submission" date="2023-12" db="EMBL/GenBank/DDBJ databases">
        <title>Sinomonas terricola sp. nov, isolated from litchi orchard soil in Guangdong, PR China.</title>
        <authorList>
            <person name="Jiaxin W."/>
            <person name="Yang Z."/>
            <person name="Honghui Z."/>
        </authorList>
    </citation>
    <scope>NUCLEOTIDE SEQUENCE [LARGE SCALE GENOMIC DNA]</scope>
    <source>
        <strain evidence="2 3">JGH33</strain>
    </source>
</reference>
<name>A0ABU5TBG6_9MICC</name>
<feature type="transmembrane region" description="Helical" evidence="1">
    <location>
        <begin position="17"/>
        <end position="35"/>
    </location>
</feature>
<organism evidence="2 3">
    <name type="scientific">Sinomonas terricola</name>
    <dbReference type="NCBI Taxonomy" id="3110330"/>
    <lineage>
        <taxon>Bacteria</taxon>
        <taxon>Bacillati</taxon>
        <taxon>Actinomycetota</taxon>
        <taxon>Actinomycetes</taxon>
        <taxon>Micrococcales</taxon>
        <taxon>Micrococcaceae</taxon>
        <taxon>Sinomonas</taxon>
    </lineage>
</organism>
<feature type="transmembrane region" description="Helical" evidence="1">
    <location>
        <begin position="190"/>
        <end position="210"/>
    </location>
</feature>
<dbReference type="Proteomes" id="UP001304769">
    <property type="component" value="Unassembled WGS sequence"/>
</dbReference>
<evidence type="ECO:0000313" key="3">
    <source>
        <dbReference type="Proteomes" id="UP001304769"/>
    </source>
</evidence>
<keyword evidence="3" id="KW-1185">Reference proteome</keyword>
<feature type="transmembrane region" description="Helical" evidence="1">
    <location>
        <begin position="159"/>
        <end position="178"/>
    </location>
</feature>
<evidence type="ECO:0008006" key="4">
    <source>
        <dbReference type="Google" id="ProtNLM"/>
    </source>
</evidence>
<proteinExistence type="predicted"/>
<evidence type="ECO:0000256" key="1">
    <source>
        <dbReference type="SAM" id="Phobius"/>
    </source>
</evidence>
<protein>
    <recommendedName>
        <fullName evidence="4">DUF998 domain-containing protein</fullName>
    </recommendedName>
</protein>
<dbReference type="RefSeq" id="WP_323280948.1">
    <property type="nucleotide sequence ID" value="NZ_JAYGGQ010000020.1"/>
</dbReference>
<accession>A0ABU5TBG6</accession>
<feature type="transmembrane region" description="Helical" evidence="1">
    <location>
        <begin position="101"/>
        <end position="119"/>
    </location>
</feature>
<gene>
    <name evidence="2" type="ORF">SPF06_20110</name>
</gene>
<feature type="transmembrane region" description="Helical" evidence="1">
    <location>
        <begin position="125"/>
        <end position="147"/>
    </location>
</feature>
<dbReference type="EMBL" id="JAYGGQ010000020">
    <property type="protein sequence ID" value="MEA5457035.1"/>
    <property type="molecule type" value="Genomic_DNA"/>
</dbReference>
<sequence length="226" mass="24021">MEAPGNRATWVLGRGPAVFWALSAGGVLWIVHGYFRIITPYGPDTVWRKDLGYSPIISPELFVLYNLPGGLALLLAASAAFSFLSALGAGRSALNFTARMLVLAAFLLGLVAMAGQLFLFSPPTVVGISFGMPALGLALILTGVMVAKNSDGLREHRRMLGPGLILLGTIGLFILPLWPMMYAMGWLPLWFGALIYAACGAGWVILGVSLRPASGSISTTAEHFRD</sequence>
<feature type="transmembrane region" description="Helical" evidence="1">
    <location>
        <begin position="69"/>
        <end position="89"/>
    </location>
</feature>
<keyword evidence="1" id="KW-1133">Transmembrane helix</keyword>
<evidence type="ECO:0000313" key="2">
    <source>
        <dbReference type="EMBL" id="MEA5457035.1"/>
    </source>
</evidence>
<keyword evidence="1" id="KW-0812">Transmembrane</keyword>